<gene>
    <name evidence="1" type="ordered locus">Cycma_1032</name>
</gene>
<dbReference type="EMBL" id="CP002955">
    <property type="protein sequence ID" value="AEL24804.1"/>
    <property type="molecule type" value="Genomic_DNA"/>
</dbReference>
<dbReference type="STRING" id="880070.Cycma_1032"/>
<dbReference type="KEGG" id="cmr:Cycma_1032"/>
<dbReference type="Proteomes" id="UP000001635">
    <property type="component" value="Chromosome"/>
</dbReference>
<dbReference type="HOGENOM" id="CLU_3135021_0_0_10"/>
<sequence>MFKLLQPSKNFPQIKYVNLNHVQMYMMKFEESIKNLEKIQKEAT</sequence>
<keyword evidence="2" id="KW-1185">Reference proteome</keyword>
<reference evidence="2" key="1">
    <citation type="submission" date="2011-07" db="EMBL/GenBank/DDBJ databases">
        <title>The complete genome of Cyclobacterium marinum DSM 745.</title>
        <authorList>
            <person name="Lucas S."/>
            <person name="Han J."/>
            <person name="Lapidus A."/>
            <person name="Bruce D."/>
            <person name="Goodwin L."/>
            <person name="Pitluck S."/>
            <person name="Peters L."/>
            <person name="Kyrpides N."/>
            <person name="Mavromatis K."/>
            <person name="Ivanova N."/>
            <person name="Ovchinnikova G."/>
            <person name="Chertkov O."/>
            <person name="Detter J.C."/>
            <person name="Tapia R."/>
            <person name="Han C."/>
            <person name="Land M."/>
            <person name="Hauser L."/>
            <person name="Markowitz V."/>
            <person name="Cheng J.-F."/>
            <person name="Hugenholtz P."/>
            <person name="Woyke T."/>
            <person name="Wu D."/>
            <person name="Tindall B."/>
            <person name="Schuetze A."/>
            <person name="Brambilla E."/>
            <person name="Klenk H.-P."/>
            <person name="Eisen J.A."/>
        </authorList>
    </citation>
    <scope>NUCLEOTIDE SEQUENCE [LARGE SCALE GENOMIC DNA]</scope>
    <source>
        <strain evidence="2">ATCC 25205 / DSM 745 / LMG 13164 / NCIMB 1802</strain>
    </source>
</reference>
<dbReference type="AlphaFoldDB" id="G0IVN7"/>
<evidence type="ECO:0000313" key="1">
    <source>
        <dbReference type="EMBL" id="AEL24804.1"/>
    </source>
</evidence>
<organism evidence="1 2">
    <name type="scientific">Cyclobacterium marinum (strain ATCC 25205 / DSM 745 / LMG 13164 / NCIMB 1802)</name>
    <name type="common">Flectobacillus marinus</name>
    <dbReference type="NCBI Taxonomy" id="880070"/>
    <lineage>
        <taxon>Bacteria</taxon>
        <taxon>Pseudomonadati</taxon>
        <taxon>Bacteroidota</taxon>
        <taxon>Cytophagia</taxon>
        <taxon>Cytophagales</taxon>
        <taxon>Cyclobacteriaceae</taxon>
        <taxon>Cyclobacterium</taxon>
    </lineage>
</organism>
<protein>
    <submittedName>
        <fullName evidence="1">Uncharacterized protein</fullName>
    </submittedName>
</protein>
<proteinExistence type="predicted"/>
<evidence type="ECO:0000313" key="2">
    <source>
        <dbReference type="Proteomes" id="UP000001635"/>
    </source>
</evidence>
<accession>G0IVN7</accession>
<name>G0IVN7_CYCMS</name>